<dbReference type="PANTHER" id="PTHR33376">
    <property type="match status" value="1"/>
</dbReference>
<evidence type="ECO:0000313" key="5">
    <source>
        <dbReference type="Proteomes" id="UP000465601"/>
    </source>
</evidence>
<evidence type="ECO:0000256" key="1">
    <source>
        <dbReference type="ARBA" id="ARBA00009023"/>
    </source>
</evidence>
<proteinExistence type="inferred from homology"/>
<comment type="caution">
    <text evidence="4">The sequence shown here is derived from an EMBL/GenBank/DDBJ whole genome shotgun (WGS) entry which is preliminary data.</text>
</comment>
<sequence>MFRFSRKIIVLFMVFILVLGIVSGCNRGNSPTISNENTSNGGTENNSEKIVLKFAHDYTTNSPYHEAALKYKEILEEKTNGRIEVQIYPAQQLGSAREMIEGMQMGTIEMVWTPTAKYAGFDQKLTVLDLPFIFPSEDIMWEALEGEIGQELMAGLETIGIKGISFNAEGYKHFTADKPIKGPDFFKGMKIRTMEAPVIMAQFKAWGANPVPIDFAEVYNALQQKVVDGQENPIISNHDMKFYEVQDWITVADHAYLTYFLAASNKWFESLPKDLQDAVVEAGIEMREIHKVMTNEANEGYMKNMMNAGTQVYYMTPEEIETLKELSKPVYVEFRDKIGGELIDKLIKFGEERSK</sequence>
<keyword evidence="2" id="KW-0813">Transport</keyword>
<dbReference type="InterPro" id="IPR018389">
    <property type="entry name" value="DctP_fam"/>
</dbReference>
<dbReference type="InterPro" id="IPR038404">
    <property type="entry name" value="TRAP_DctP_sf"/>
</dbReference>
<dbReference type="GO" id="GO:0030288">
    <property type="term" value="C:outer membrane-bounded periplasmic space"/>
    <property type="evidence" value="ECO:0007669"/>
    <property type="project" value="InterPro"/>
</dbReference>
<dbReference type="OrthoDB" id="9815946at2"/>
<organism evidence="4 5">
    <name type="scientific">Alkaliphilus serpentinus</name>
    <dbReference type="NCBI Taxonomy" id="1482731"/>
    <lineage>
        <taxon>Bacteria</taxon>
        <taxon>Bacillati</taxon>
        <taxon>Bacillota</taxon>
        <taxon>Clostridia</taxon>
        <taxon>Peptostreptococcales</taxon>
        <taxon>Natronincolaceae</taxon>
        <taxon>Alkaliphilus</taxon>
    </lineage>
</organism>
<dbReference type="RefSeq" id="WP_151865996.1">
    <property type="nucleotide sequence ID" value="NZ_WBZB01000026.1"/>
</dbReference>
<keyword evidence="5" id="KW-1185">Reference proteome</keyword>
<evidence type="ECO:0000256" key="3">
    <source>
        <dbReference type="ARBA" id="ARBA00022729"/>
    </source>
</evidence>
<dbReference type="PIRSF" id="PIRSF006470">
    <property type="entry name" value="DctB"/>
    <property type="match status" value="1"/>
</dbReference>
<reference evidence="4 5" key="1">
    <citation type="submission" date="2019-10" db="EMBL/GenBank/DDBJ databases">
        <title>Alkaliphilus serpentinus sp. nov. and Alkaliphilus pronyensis sp. nov., two novel anaerobic alkaliphilic species isolated from the serpentinized-hosted hydrothermal field of the Prony Bay (New Caledonia).</title>
        <authorList>
            <person name="Postec A."/>
        </authorList>
    </citation>
    <scope>NUCLEOTIDE SEQUENCE [LARGE SCALE GENOMIC DNA]</scope>
    <source>
        <strain evidence="4 5">LacT</strain>
    </source>
</reference>
<dbReference type="Pfam" id="PF03480">
    <property type="entry name" value="DctP"/>
    <property type="match status" value="1"/>
</dbReference>
<dbReference type="Gene3D" id="3.40.190.170">
    <property type="entry name" value="Bacterial extracellular solute-binding protein, family 7"/>
    <property type="match status" value="1"/>
</dbReference>
<dbReference type="NCBIfam" id="TIGR00787">
    <property type="entry name" value="dctP"/>
    <property type="match status" value="1"/>
</dbReference>
<protein>
    <submittedName>
        <fullName evidence="4">TRAP transporter substrate-binding protein</fullName>
    </submittedName>
</protein>
<gene>
    <name evidence="4" type="ORF">F8153_08840</name>
</gene>
<dbReference type="PROSITE" id="PS51257">
    <property type="entry name" value="PROKAR_LIPOPROTEIN"/>
    <property type="match status" value="1"/>
</dbReference>
<dbReference type="CDD" id="cd13603">
    <property type="entry name" value="PBP2_TRAP_Siap_TeaA_like"/>
    <property type="match status" value="1"/>
</dbReference>
<dbReference type="EMBL" id="WBZB01000026">
    <property type="protein sequence ID" value="KAB3529695.1"/>
    <property type="molecule type" value="Genomic_DNA"/>
</dbReference>
<dbReference type="InterPro" id="IPR004682">
    <property type="entry name" value="TRAP_DctP"/>
</dbReference>
<comment type="similarity">
    <text evidence="1">Belongs to the bacterial solute-binding protein 7 family.</text>
</comment>
<dbReference type="Proteomes" id="UP000465601">
    <property type="component" value="Unassembled WGS sequence"/>
</dbReference>
<accession>A0A833HNI1</accession>
<dbReference type="AlphaFoldDB" id="A0A833HNI1"/>
<name>A0A833HNI1_9FIRM</name>
<dbReference type="PANTHER" id="PTHR33376:SF7">
    <property type="entry name" value="C4-DICARBOXYLATE-BINDING PROTEIN DCTB"/>
    <property type="match status" value="1"/>
</dbReference>
<dbReference type="GO" id="GO:0055085">
    <property type="term" value="P:transmembrane transport"/>
    <property type="evidence" value="ECO:0007669"/>
    <property type="project" value="InterPro"/>
</dbReference>
<dbReference type="NCBIfam" id="NF037995">
    <property type="entry name" value="TRAP_S1"/>
    <property type="match status" value="1"/>
</dbReference>
<evidence type="ECO:0000256" key="2">
    <source>
        <dbReference type="ARBA" id="ARBA00022448"/>
    </source>
</evidence>
<evidence type="ECO:0000313" key="4">
    <source>
        <dbReference type="EMBL" id="KAB3529695.1"/>
    </source>
</evidence>
<keyword evidence="3" id="KW-0732">Signal</keyword>